<dbReference type="Proteomes" id="UP001309876">
    <property type="component" value="Unassembled WGS sequence"/>
</dbReference>
<accession>A0AAN7YHD4</accession>
<keyword evidence="5" id="KW-1185">Reference proteome</keyword>
<organism evidence="4 5">
    <name type="scientific">Lithohypha guttulata</name>
    <dbReference type="NCBI Taxonomy" id="1690604"/>
    <lineage>
        <taxon>Eukaryota</taxon>
        <taxon>Fungi</taxon>
        <taxon>Dikarya</taxon>
        <taxon>Ascomycota</taxon>
        <taxon>Pezizomycotina</taxon>
        <taxon>Eurotiomycetes</taxon>
        <taxon>Chaetothyriomycetidae</taxon>
        <taxon>Chaetothyriales</taxon>
        <taxon>Trichomeriaceae</taxon>
        <taxon>Lithohypha</taxon>
    </lineage>
</organism>
<evidence type="ECO:0000256" key="3">
    <source>
        <dbReference type="ARBA" id="ARBA00023128"/>
    </source>
</evidence>
<keyword evidence="3" id="KW-0496">Mitochondrion</keyword>
<dbReference type="GO" id="GO:0005739">
    <property type="term" value="C:mitochondrion"/>
    <property type="evidence" value="ECO:0007669"/>
    <property type="project" value="UniProtKB-SubCell"/>
</dbReference>
<proteinExistence type="predicted"/>
<comment type="subcellular location">
    <subcellularLocation>
        <location evidence="1">Mitochondrion</location>
    </subcellularLocation>
</comment>
<evidence type="ECO:0000256" key="1">
    <source>
        <dbReference type="ARBA" id="ARBA00004173"/>
    </source>
</evidence>
<sequence>MAGNSVLGPALRRLCRDIPQKQCRTFSSTTCDAATVRTPNISRQLQKAMSKQKSLSGQMKKMGRGQMGDDFGLLPETLIKPERKNLPSILSKRWQRRIQIEWLAFKQKVQAFVALVLSNRWQVKKDPLTNRALVLPLLLRERYAKARELHRELYKAIAEGDNDTIRRISCTGLKRSLQIRLDQRKAMKMPPETWDVEYRGLTNDDKLYWWITALIPPRFRSTQIITDRSAQLPVGTDSSARQVVVKIKTKQTLDKNDGKGPKTVNKDEYVVLQRLRFDGEEDDWQIWGTTSPSNEEDINAILSENASAARRKMTFMERLRDQGAQFAQRFGSKAGS</sequence>
<dbReference type="InterPro" id="IPR051975">
    <property type="entry name" value="mtLSU_mL45"/>
</dbReference>
<dbReference type="PANTHER" id="PTHR28554:SF1">
    <property type="entry name" value="LARGE RIBOSOMAL SUBUNIT PROTEIN ML45"/>
    <property type="match status" value="1"/>
</dbReference>
<keyword evidence="2" id="KW-0809">Transit peptide</keyword>
<dbReference type="AlphaFoldDB" id="A0AAN7YHD4"/>
<dbReference type="EMBL" id="JAVRRJ010000003">
    <property type="protein sequence ID" value="KAK5086324.1"/>
    <property type="molecule type" value="Genomic_DNA"/>
</dbReference>
<reference evidence="4 5" key="1">
    <citation type="submission" date="2023-08" db="EMBL/GenBank/DDBJ databases">
        <title>Black Yeasts Isolated from many extreme environments.</title>
        <authorList>
            <person name="Coleine C."/>
            <person name="Stajich J.E."/>
            <person name="Selbmann L."/>
        </authorList>
    </citation>
    <scope>NUCLEOTIDE SEQUENCE [LARGE SCALE GENOMIC DNA]</scope>
    <source>
        <strain evidence="4 5">CCFEE 5910</strain>
    </source>
</reference>
<evidence type="ECO:0000313" key="4">
    <source>
        <dbReference type="EMBL" id="KAK5086324.1"/>
    </source>
</evidence>
<dbReference type="PANTHER" id="PTHR28554">
    <property type="entry name" value="39S RIBOSOMAL PROTEIN L45, MITOCHONDRIAL"/>
    <property type="match status" value="1"/>
</dbReference>
<protein>
    <submittedName>
        <fullName evidence="4">Uncharacterized protein</fullName>
    </submittedName>
</protein>
<gene>
    <name evidence="4" type="ORF">LTR05_003492</name>
</gene>
<comment type="caution">
    <text evidence="4">The sequence shown here is derived from an EMBL/GenBank/DDBJ whole genome shotgun (WGS) entry which is preliminary data.</text>
</comment>
<evidence type="ECO:0000313" key="5">
    <source>
        <dbReference type="Proteomes" id="UP001309876"/>
    </source>
</evidence>
<evidence type="ECO:0000256" key="2">
    <source>
        <dbReference type="ARBA" id="ARBA00022946"/>
    </source>
</evidence>
<name>A0AAN7YHD4_9EURO</name>
<dbReference type="Gene3D" id="3.10.450.240">
    <property type="match status" value="1"/>
</dbReference>